<dbReference type="PANTHER" id="PTHR13333:SF5">
    <property type="entry name" value="M-AAA PROTEASE-INTERACTING PROTEIN 1, MITOCHONDRIAL"/>
    <property type="match status" value="1"/>
</dbReference>
<dbReference type="AlphaFoldDB" id="A0A8J2KHV3"/>
<organism evidence="1 2">
    <name type="scientific">Allacma fusca</name>
    <dbReference type="NCBI Taxonomy" id="39272"/>
    <lineage>
        <taxon>Eukaryota</taxon>
        <taxon>Metazoa</taxon>
        <taxon>Ecdysozoa</taxon>
        <taxon>Arthropoda</taxon>
        <taxon>Hexapoda</taxon>
        <taxon>Collembola</taxon>
        <taxon>Symphypleona</taxon>
        <taxon>Sminthuridae</taxon>
        <taxon>Allacma</taxon>
    </lineage>
</organism>
<dbReference type="GO" id="GO:0032979">
    <property type="term" value="P:protein insertion into mitochondrial inner membrane from matrix"/>
    <property type="evidence" value="ECO:0007669"/>
    <property type="project" value="TreeGrafter"/>
</dbReference>
<dbReference type="OrthoDB" id="7249367at2759"/>
<sequence length="706" mass="81037">MALWPLTRREVPSQLLRHCLGPAGSSFTAGTRLGPQTVRSISGLSCPCYRRVSHQSVTGRRDHVLLTNNLWRRTRLPTPLLSQGCANVSNNPNLPPLMEGAPIVWPSVINGIRNWFFTNFVIRPSMDREFSMEEFGKGAREALSIISTKLSKGEYDDLEDLIEPAAFSEIKRNLAKFNVVQREMLSVDVDDIYFQFPHEIGIILPERAQQSQYAEGVAPPQVRQVEITMVFHVMKGIASEMSSPEFTIKSPKDFLNPEDTHGRLMVCNYRFFRDFTEGQDPSWIVNMVNHFLPTEQAHFSLMQKYCTLVDLPRCSGIPYFKLKIVFSGERSRLKICSTITYRLIVSSKKFCGVLEKEEVKGHLKHLHFLNLYRIYEDEIETKYDFNLSARLLWKRGRSSNRLNLGYKSGRTSGPMQSKLLANHSEKFGNFSIHLALAEVQGFVEKYQVEQLAPFPGTVQNIFLLTTCRSGSSFFGEAIASHPAIFYHYEPLLYFSFERIRRPGQNLERAFQTLGNLSKCDYSRAPKYMQSLKTYRNMLVLNSKISSPCTKLSYNCFDLDFLKKSCSLFPVQVFKLTRLRGKTAGELLKRFRGSKLIYLVRDPRAIYSSRLETGWCKLNSSFCDIRRLCADLEEDLVEMTAFATENNKNVLLVKYEDMIMNTRQNFERVYTFIGLKWHNNLLLEDICLGTGPPLTPCLAKLTLEMSF</sequence>
<evidence type="ECO:0000313" key="1">
    <source>
        <dbReference type="EMBL" id="CAG7786935.1"/>
    </source>
</evidence>
<dbReference type="PANTHER" id="PTHR13333">
    <property type="entry name" value="M-AAA PROTEASE-INTERACTING PROTEIN 1, MITOCHONDRIAL"/>
    <property type="match status" value="1"/>
</dbReference>
<reference evidence="1" key="1">
    <citation type="submission" date="2021-06" db="EMBL/GenBank/DDBJ databases">
        <authorList>
            <person name="Hodson N. C."/>
            <person name="Mongue J. A."/>
            <person name="Jaron S. K."/>
        </authorList>
    </citation>
    <scope>NUCLEOTIDE SEQUENCE</scope>
</reference>
<dbReference type="EMBL" id="CAJVCH010329545">
    <property type="protein sequence ID" value="CAG7786935.1"/>
    <property type="molecule type" value="Genomic_DNA"/>
</dbReference>
<name>A0A8J2KHV3_9HEXA</name>
<keyword evidence="2" id="KW-1185">Reference proteome</keyword>
<dbReference type="GO" id="GO:0005743">
    <property type="term" value="C:mitochondrial inner membrane"/>
    <property type="evidence" value="ECO:0007669"/>
    <property type="project" value="TreeGrafter"/>
</dbReference>
<accession>A0A8J2KHV3</accession>
<protein>
    <recommendedName>
        <fullName evidence="3">Sulfotransferase</fullName>
    </recommendedName>
</protein>
<dbReference type="Pfam" id="PF13469">
    <property type="entry name" value="Sulfotransfer_3"/>
    <property type="match status" value="1"/>
</dbReference>
<dbReference type="GO" id="GO:0043022">
    <property type="term" value="F:ribosome binding"/>
    <property type="evidence" value="ECO:0007669"/>
    <property type="project" value="TreeGrafter"/>
</dbReference>
<dbReference type="Proteomes" id="UP000708208">
    <property type="component" value="Unassembled WGS sequence"/>
</dbReference>
<comment type="caution">
    <text evidence="1">The sequence shown here is derived from an EMBL/GenBank/DDBJ whole genome shotgun (WGS) entry which is preliminary data.</text>
</comment>
<evidence type="ECO:0000313" key="2">
    <source>
        <dbReference type="Proteomes" id="UP000708208"/>
    </source>
</evidence>
<evidence type="ECO:0008006" key="3">
    <source>
        <dbReference type="Google" id="ProtNLM"/>
    </source>
</evidence>
<gene>
    <name evidence="1" type="ORF">AFUS01_LOCUS25481</name>
</gene>
<proteinExistence type="predicted"/>